<reference evidence="3" key="2">
    <citation type="submission" date="2020-05" db="UniProtKB">
        <authorList>
            <consortium name="EnsemblMetazoa"/>
        </authorList>
    </citation>
    <scope>IDENTIFICATION</scope>
</reference>
<dbReference type="EMBL" id="ATLV01022987">
    <property type="status" value="NOT_ANNOTATED_CDS"/>
    <property type="molecule type" value="Genomic_DNA"/>
</dbReference>
<protein>
    <submittedName>
        <fullName evidence="2 3">Uncharacterized protein</fullName>
    </submittedName>
</protein>
<dbReference type="EnsemblMetazoa" id="ASIC016342-RA">
    <property type="protein sequence ID" value="ASIC016342-PA"/>
    <property type="gene ID" value="ASIC016342"/>
</dbReference>
<reference evidence="2 4" key="1">
    <citation type="journal article" date="2014" name="BMC Genomics">
        <title>Genome sequence of Anopheles sinensis provides insight into genetics basis of mosquito competence for malaria parasites.</title>
        <authorList>
            <person name="Zhou D."/>
            <person name="Zhang D."/>
            <person name="Ding G."/>
            <person name="Shi L."/>
            <person name="Hou Q."/>
            <person name="Ye Y."/>
            <person name="Xu Y."/>
            <person name="Zhou H."/>
            <person name="Xiong C."/>
            <person name="Li S."/>
            <person name="Yu J."/>
            <person name="Hong S."/>
            <person name="Yu X."/>
            <person name="Zou P."/>
            <person name="Chen C."/>
            <person name="Chang X."/>
            <person name="Wang W."/>
            <person name="Lv Y."/>
            <person name="Sun Y."/>
            <person name="Ma L."/>
            <person name="Shen B."/>
            <person name="Zhu C."/>
        </authorList>
    </citation>
    <scope>NUCLEOTIDE SEQUENCE [LARGE SCALE GENOMIC DNA]</scope>
</reference>
<keyword evidence="4" id="KW-1185">Reference proteome</keyword>
<feature type="compositionally biased region" description="Basic and acidic residues" evidence="1">
    <location>
        <begin position="58"/>
        <end position="72"/>
    </location>
</feature>
<sequence length="83" mass="9347">MEKTKLIPTGENERTFFHISLRSASGKEKGFGMHTPRTLGAELCSKIAIASRYNTGAREGKEIRHEKSEKSRPPFKAKTTARR</sequence>
<dbReference type="Proteomes" id="UP000030765">
    <property type="component" value="Unassembled WGS sequence"/>
</dbReference>
<evidence type="ECO:0000256" key="1">
    <source>
        <dbReference type="SAM" id="MobiDB-lite"/>
    </source>
</evidence>
<dbReference type="AlphaFoldDB" id="A0A084WDC8"/>
<feature type="region of interest" description="Disordered" evidence="1">
    <location>
        <begin position="54"/>
        <end position="83"/>
    </location>
</feature>
<feature type="compositionally biased region" description="Basic residues" evidence="1">
    <location>
        <begin position="73"/>
        <end position="83"/>
    </location>
</feature>
<organism evidence="2">
    <name type="scientific">Anopheles sinensis</name>
    <name type="common">Mosquito</name>
    <dbReference type="NCBI Taxonomy" id="74873"/>
    <lineage>
        <taxon>Eukaryota</taxon>
        <taxon>Metazoa</taxon>
        <taxon>Ecdysozoa</taxon>
        <taxon>Arthropoda</taxon>
        <taxon>Hexapoda</taxon>
        <taxon>Insecta</taxon>
        <taxon>Pterygota</taxon>
        <taxon>Neoptera</taxon>
        <taxon>Endopterygota</taxon>
        <taxon>Diptera</taxon>
        <taxon>Nematocera</taxon>
        <taxon>Culicoidea</taxon>
        <taxon>Culicidae</taxon>
        <taxon>Anophelinae</taxon>
        <taxon>Anopheles</taxon>
    </lineage>
</organism>
<evidence type="ECO:0000313" key="4">
    <source>
        <dbReference type="Proteomes" id="UP000030765"/>
    </source>
</evidence>
<dbReference type="EMBL" id="KE525339">
    <property type="protein sequence ID" value="KFB48222.1"/>
    <property type="molecule type" value="Genomic_DNA"/>
</dbReference>
<gene>
    <name evidence="2" type="ORF">ZHAS_00016342</name>
</gene>
<accession>A0A084WDC8</accession>
<name>A0A084WDC8_ANOSI</name>
<evidence type="ECO:0000313" key="3">
    <source>
        <dbReference type="EnsemblMetazoa" id="ASIC016342-PA"/>
    </source>
</evidence>
<evidence type="ECO:0000313" key="2">
    <source>
        <dbReference type="EMBL" id="KFB48222.1"/>
    </source>
</evidence>
<proteinExistence type="predicted"/>
<dbReference type="VEuPathDB" id="VectorBase:ASIC016342"/>